<dbReference type="RefSeq" id="WP_017176057.1">
    <property type="nucleotide sequence ID" value="NZ_CP014567.1"/>
</dbReference>
<dbReference type="GO" id="GO:0005524">
    <property type="term" value="F:ATP binding"/>
    <property type="evidence" value="ECO:0007669"/>
    <property type="project" value="UniProtKB-KW"/>
</dbReference>
<dbReference type="Gene3D" id="3.40.710.10">
    <property type="entry name" value="DD-peptidase/beta-lactamase superfamily"/>
    <property type="match status" value="1"/>
</dbReference>
<dbReference type="PANTHER" id="PTHR43024:SF1">
    <property type="entry name" value="UDP-N-ACETYLMURAMOYL-TRIPEPTIDE--D-ALANYL-D-ALANINE LIGASE"/>
    <property type="match status" value="1"/>
</dbReference>
<evidence type="ECO:0000313" key="6">
    <source>
        <dbReference type="EMBL" id="MCM5671948.1"/>
    </source>
</evidence>
<organism evidence="5">
    <name type="scientific">Staphylococcus hominis</name>
    <dbReference type="NCBI Taxonomy" id="1290"/>
    <lineage>
        <taxon>Bacteria</taxon>
        <taxon>Bacillati</taxon>
        <taxon>Bacillota</taxon>
        <taxon>Bacilli</taxon>
        <taxon>Bacillales</taxon>
        <taxon>Staphylococcaceae</taxon>
        <taxon>Staphylococcus</taxon>
    </lineage>
</organism>
<name>A0A3S7GUG3_STAHO</name>
<evidence type="ECO:0000313" key="9">
    <source>
        <dbReference type="Proteomes" id="UP000665944"/>
    </source>
</evidence>
<dbReference type="EMBL" id="CP014567">
    <property type="protein sequence ID" value="AVI05938.1"/>
    <property type="molecule type" value="Genomic_DNA"/>
</dbReference>
<keyword evidence="9" id="KW-1185">Reference proteome</keyword>
<evidence type="ECO:0000256" key="1">
    <source>
        <dbReference type="ARBA" id="ARBA00022598"/>
    </source>
</evidence>
<dbReference type="GO" id="GO:0016881">
    <property type="term" value="F:acid-amino acid ligase activity"/>
    <property type="evidence" value="ECO:0007669"/>
    <property type="project" value="InterPro"/>
</dbReference>
<dbReference type="SUPFAM" id="SSF56300">
    <property type="entry name" value="Metallo-dependent phosphatases"/>
    <property type="match status" value="1"/>
</dbReference>
<dbReference type="InterPro" id="IPR012338">
    <property type="entry name" value="Beta-lactam/transpept-like"/>
</dbReference>
<dbReference type="Proteomes" id="UP000665944">
    <property type="component" value="Unassembled WGS sequence"/>
</dbReference>
<dbReference type="AlphaFoldDB" id="A0A3S7GUG3"/>
<evidence type="ECO:0000259" key="4">
    <source>
        <dbReference type="SMART" id="SM00854"/>
    </source>
</evidence>
<dbReference type="PANTHER" id="PTHR43024">
    <property type="entry name" value="UDP-N-ACETYLMURAMOYL-TRIPEPTIDE--D-ALANYL-D-ALANINE LIGASE"/>
    <property type="match status" value="1"/>
</dbReference>
<evidence type="ECO:0000313" key="7">
    <source>
        <dbReference type="EMBL" id="QKQ29051.1"/>
    </source>
</evidence>
<feature type="domain" description="Capsule synthesis protein CapA" evidence="4">
    <location>
        <begin position="761"/>
        <end position="1014"/>
    </location>
</feature>
<accession>A0A3S7GUG3</accession>
<dbReference type="Gene3D" id="3.40.1190.10">
    <property type="entry name" value="Mur-like, catalytic domain"/>
    <property type="match status" value="1"/>
</dbReference>
<sequence>MVYDKEQIEQLLEGYWYREPKEDWYVDNIDINKQQMKRYHQKGYKTLFIAMDSETWHKGSGNTGIYAGWEDTHKNLEEYKYFMSGVIASKPIEYLDEDIPQFIMKNTYSAIKKLGEFSFFLFKGKMIGITGTAGKSTCKTLLNELLEVNHTVNSTRGNHNTRTGVPLTVANAINNPDYLVLEMAISSLWMKSGGIAKTYIPDLALITSIDGGQNKTPYETAILKSKIAEGMHHNGKVILNRDMNEYFTVKNAIEKYNKNIVTYGFNNESDSIIERFEEYKDYTHVEASILGEPVSFNTFLSGKAMIENIIGVLTIIKLLDIPLESIMYKLENYQPNNGVQNFEHYKKNNGVTYTLINDSWNAMGISMLEGIKVLKTKSRFYKGKTIAILGRIIGLNKNEKEAKRQHELIAEELINSNIDLVYGHGKEMKYTMKKLPKRMIGGYYESAELLAYEVANIIEDDDLILIKGSVRNSNFKNVKKHLILYANSNATHKVNAHKVSSKGYGVATFSVKTNEKVSYIGNQDVIQNQGLGGVLIIHHILDLIFSKQLSLSDIYKPDKQAIRESKNPRSIPLNKKDEITLNQLLTSAIVTSSPNAILMLANTVIGSNSDSLKYIKETTKEIGANPRSALNITGRRISNKIQELSLNDLYLASKLLFNKYPFIKDMLTKNNYVFKDKFYKSESNLFNYGMITHGFFYGQNHSIGTVLSKINGEEYITVVLGAKNAFHRDELIYNSIMQVTQGKPKHTKRDSIRKKRKSPFEMNIIGDTYFGEYYTRKRQAKDIDDALTSKGRYYSFDGIRDFLKTGDLNICNFEAAISDDDNAYLRQRKPYVLHASEEETARALKKEYIHLAALANNHLMDCNIEGLNRTIKQFETENIYTIGAGNTQEEAEKPFVLNYNGQKYTIFNAYWYRRPMYREYDFYAIGNKPGVACINPSLYKQISKVKEEGAKVIVIAHWGVDFGKVQIKQREYAQLLEEAGADLIIGHGAHMMQSIEKINRTTVVYSIGNGIFNSNGEYNQRFVPPYSFIARLTITPENDLSLKLYPIYSNNKETFWQPRFLTEDEFKHCSQMLKQYGSIETIKKGYDQHYYYDIPL</sequence>
<dbReference type="GO" id="GO:0009002">
    <property type="term" value="F:serine-type D-Ala-D-Ala carboxypeptidase activity"/>
    <property type="evidence" value="ECO:0007669"/>
    <property type="project" value="InterPro"/>
</dbReference>
<keyword evidence="2" id="KW-0547">Nucleotide-binding</keyword>
<evidence type="ECO:0000313" key="8">
    <source>
        <dbReference type="Proteomes" id="UP000509636"/>
    </source>
</evidence>
<dbReference type="InterPro" id="IPR001967">
    <property type="entry name" value="Peptidase_S11_N"/>
</dbReference>
<dbReference type="Gene3D" id="3.90.190.20">
    <property type="entry name" value="Mur ligase, C-terminal domain"/>
    <property type="match status" value="1"/>
</dbReference>
<protein>
    <submittedName>
        <fullName evidence="6">CapA family protein</fullName>
    </submittedName>
</protein>
<dbReference type="InterPro" id="IPR051046">
    <property type="entry name" value="MurCDEF_CellWall_CoF430Synth"/>
</dbReference>
<proteinExistence type="predicted"/>
<dbReference type="EMBL" id="JAGHKT020000004">
    <property type="protein sequence ID" value="MCM5671948.1"/>
    <property type="molecule type" value="Genomic_DNA"/>
</dbReference>
<gene>
    <name evidence="5" type="ORF">AZE34_03845</name>
    <name evidence="7" type="ORF">FOB69_06840</name>
    <name evidence="6" type="ORF">J7T32_004090</name>
</gene>
<reference evidence="5" key="1">
    <citation type="submission" date="2016-02" db="EMBL/GenBank/DDBJ databases">
        <title>Genomic sequence of a clinical Staphylococcus hominis isolate.</title>
        <authorList>
            <person name="McClure J.M."/>
            <person name="Zhang K."/>
        </authorList>
    </citation>
    <scope>NUCLEOTIDE SEQUENCE</scope>
    <source>
        <strain evidence="5">C34847</strain>
    </source>
</reference>
<reference evidence="7 8" key="2">
    <citation type="submission" date="2019-09" db="EMBL/GenBank/DDBJ databases">
        <title>FDA dAtabase for Regulatory Grade micrObial Sequences (FDA-ARGOS): Supporting development and validation of Infectious Disease Dx tests.</title>
        <authorList>
            <person name="Sciortino C."/>
            <person name="Tallon L."/>
            <person name="Sadzewicz L."/>
            <person name="Vavikolanu K."/>
            <person name="Mehta A."/>
            <person name="Aluvathingal J."/>
            <person name="Nadendla S."/>
            <person name="Nandy P."/>
            <person name="Geyer C."/>
            <person name="Yan Y."/>
            <person name="Sichtig H."/>
        </authorList>
    </citation>
    <scope>NUCLEOTIDE SEQUENCE [LARGE SCALE GENOMIC DNA]</scope>
    <source>
        <strain evidence="7 8">FDAARGOS_661</strain>
    </source>
</reference>
<dbReference type="SUPFAM" id="SSF53244">
    <property type="entry name" value="MurD-like peptide ligases, peptide-binding domain"/>
    <property type="match status" value="1"/>
</dbReference>
<dbReference type="Pfam" id="PF08245">
    <property type="entry name" value="Mur_ligase_M"/>
    <property type="match status" value="1"/>
</dbReference>
<dbReference type="Gene3D" id="3.60.21.10">
    <property type="match status" value="1"/>
</dbReference>
<dbReference type="InterPro" id="IPR029052">
    <property type="entry name" value="Metallo-depent_PP-like"/>
</dbReference>
<dbReference type="SUPFAM" id="SSF56601">
    <property type="entry name" value="beta-lactamase/transpeptidase-like"/>
    <property type="match status" value="1"/>
</dbReference>
<dbReference type="GO" id="GO:0006508">
    <property type="term" value="P:proteolysis"/>
    <property type="evidence" value="ECO:0007669"/>
    <property type="project" value="InterPro"/>
</dbReference>
<dbReference type="EMBL" id="CP054550">
    <property type="protein sequence ID" value="QKQ29051.1"/>
    <property type="molecule type" value="Genomic_DNA"/>
</dbReference>
<dbReference type="Pfam" id="PF00768">
    <property type="entry name" value="Peptidase_S11"/>
    <property type="match status" value="1"/>
</dbReference>
<dbReference type="InterPro" id="IPR019079">
    <property type="entry name" value="Capsule_synth_CapA"/>
</dbReference>
<evidence type="ECO:0000256" key="2">
    <source>
        <dbReference type="ARBA" id="ARBA00022741"/>
    </source>
</evidence>
<dbReference type="SUPFAM" id="SSF53623">
    <property type="entry name" value="MurD-like peptide ligases, catalytic domain"/>
    <property type="match status" value="1"/>
</dbReference>
<dbReference type="SMART" id="SM00854">
    <property type="entry name" value="PGA_cap"/>
    <property type="match status" value="1"/>
</dbReference>
<dbReference type="InterPro" id="IPR013221">
    <property type="entry name" value="Mur_ligase_cen"/>
</dbReference>
<dbReference type="Pfam" id="PF09587">
    <property type="entry name" value="PGA_cap"/>
    <property type="match status" value="1"/>
</dbReference>
<keyword evidence="3" id="KW-0067">ATP-binding</keyword>
<dbReference type="InterPro" id="IPR036615">
    <property type="entry name" value="Mur_ligase_C_dom_sf"/>
</dbReference>
<dbReference type="InterPro" id="IPR036565">
    <property type="entry name" value="Mur-like_cat_sf"/>
</dbReference>
<keyword evidence="1" id="KW-0436">Ligase</keyword>
<reference evidence="6 9" key="3">
    <citation type="submission" date="2022-06" db="EMBL/GenBank/DDBJ databases">
        <title>Staphylococcus hominis ShoR14 genome sequence.</title>
        <authorList>
            <person name="Yeo C.C."/>
            <person name="Chew C.H."/>
            <person name="Che Hamzah A.M."/>
            <person name="Al-Trad E.I."/>
        </authorList>
    </citation>
    <scope>NUCLEOTIDE SEQUENCE [LARGE SCALE GENOMIC DNA]</scope>
    <source>
        <strain evidence="6 9">ShoR14</strain>
    </source>
</reference>
<evidence type="ECO:0000256" key="3">
    <source>
        <dbReference type="ARBA" id="ARBA00022840"/>
    </source>
</evidence>
<evidence type="ECO:0000313" key="5">
    <source>
        <dbReference type="EMBL" id="AVI05938.1"/>
    </source>
</evidence>
<dbReference type="Proteomes" id="UP000509636">
    <property type="component" value="Chromosome"/>
</dbReference>